<dbReference type="PROSITE" id="PS50109">
    <property type="entry name" value="HIS_KIN"/>
    <property type="match status" value="1"/>
</dbReference>
<evidence type="ECO:0000256" key="8">
    <source>
        <dbReference type="ARBA" id="ARBA00022679"/>
    </source>
</evidence>
<dbReference type="InterPro" id="IPR005467">
    <property type="entry name" value="His_kinase_dom"/>
</dbReference>
<dbReference type="InterPro" id="IPR010808">
    <property type="entry name" value="CheA_P2-bd"/>
</dbReference>
<accession>I5ARR2</accession>
<dbReference type="GO" id="GO:0005524">
    <property type="term" value="F:ATP binding"/>
    <property type="evidence" value="ECO:0007669"/>
    <property type="project" value="UniProtKB-KW"/>
</dbReference>
<dbReference type="InterPro" id="IPR036097">
    <property type="entry name" value="HisK_dim/P_sf"/>
</dbReference>
<dbReference type="SMART" id="SM00073">
    <property type="entry name" value="HPT"/>
    <property type="match status" value="1"/>
</dbReference>
<dbReference type="AlphaFoldDB" id="I5ARR2"/>
<evidence type="ECO:0000259" key="16">
    <source>
        <dbReference type="PROSITE" id="PS50109"/>
    </source>
</evidence>
<dbReference type="Gene3D" id="1.10.287.560">
    <property type="entry name" value="Histidine kinase CheA-like, homodimeric domain"/>
    <property type="match status" value="1"/>
</dbReference>
<reference evidence="19 20" key="1">
    <citation type="submission" date="2010-08" db="EMBL/GenBank/DDBJ databases">
        <authorList>
            <consortium name="US DOE Joint Genome Institute (JGI-PGF)"/>
            <person name="Lucas S."/>
            <person name="Copeland A."/>
            <person name="Lapidus A."/>
            <person name="Cheng J.-F."/>
            <person name="Bruce D."/>
            <person name="Goodwin L."/>
            <person name="Pitluck S."/>
            <person name="Land M.L."/>
            <person name="Hauser L."/>
            <person name="Chang Y.-J."/>
            <person name="Anderson I.J."/>
            <person name="Johnson E."/>
            <person name="Mulhopadhyay B."/>
            <person name="Kyrpides N."/>
            <person name="Woyke T.J."/>
        </authorList>
    </citation>
    <scope>NUCLEOTIDE SEQUENCE [LARGE SCALE GENOMIC DNA]</scope>
    <source>
        <strain evidence="19 20">6</strain>
    </source>
</reference>
<dbReference type="Pfam" id="PF01584">
    <property type="entry name" value="CheW"/>
    <property type="match status" value="1"/>
</dbReference>
<dbReference type="Gene3D" id="3.30.565.10">
    <property type="entry name" value="Histidine kinase-like ATPase, C-terminal domain"/>
    <property type="match status" value="1"/>
</dbReference>
<dbReference type="SUPFAM" id="SSF55874">
    <property type="entry name" value="ATPase domain of HSP90 chaperone/DNA topoisomerase II/histidine kinase"/>
    <property type="match status" value="1"/>
</dbReference>
<dbReference type="InterPro" id="IPR004358">
    <property type="entry name" value="Sig_transdc_His_kin-like_C"/>
</dbReference>
<feature type="domain" description="Histidine kinase" evidence="16">
    <location>
        <begin position="375"/>
        <end position="581"/>
    </location>
</feature>
<keyword evidence="10 19" id="KW-0418">Kinase</keyword>
<dbReference type="PANTHER" id="PTHR43395:SF10">
    <property type="entry name" value="CHEMOTAXIS PROTEIN CHEA"/>
    <property type="match status" value="1"/>
</dbReference>
<dbReference type="SMART" id="SM00387">
    <property type="entry name" value="HATPase_c"/>
    <property type="match status" value="1"/>
</dbReference>
<feature type="region of interest" description="Disordered" evidence="15">
    <location>
        <begin position="144"/>
        <end position="172"/>
    </location>
</feature>
<evidence type="ECO:0000256" key="3">
    <source>
        <dbReference type="ARBA" id="ARBA00012438"/>
    </source>
</evidence>
<feature type="domain" description="CheW-like" evidence="17">
    <location>
        <begin position="583"/>
        <end position="724"/>
    </location>
</feature>
<dbReference type="Pfam" id="PF02895">
    <property type="entry name" value="H-kinase_dim"/>
    <property type="match status" value="1"/>
</dbReference>
<name>I5ARR2_EUBC6</name>
<dbReference type="Gene3D" id="2.30.30.40">
    <property type="entry name" value="SH3 Domains"/>
    <property type="match status" value="1"/>
</dbReference>
<dbReference type="InterPro" id="IPR036890">
    <property type="entry name" value="HATPase_C_sf"/>
</dbReference>
<dbReference type="SMART" id="SM00260">
    <property type="entry name" value="CheW"/>
    <property type="match status" value="1"/>
</dbReference>
<feature type="compositionally biased region" description="Pro residues" evidence="15">
    <location>
        <begin position="280"/>
        <end position="292"/>
    </location>
</feature>
<keyword evidence="8" id="KW-0808">Transferase</keyword>
<evidence type="ECO:0000256" key="4">
    <source>
        <dbReference type="ARBA" id="ARBA00021495"/>
    </source>
</evidence>
<evidence type="ECO:0000259" key="18">
    <source>
        <dbReference type="PROSITE" id="PS50894"/>
    </source>
</evidence>
<evidence type="ECO:0000313" key="20">
    <source>
        <dbReference type="Proteomes" id="UP000005753"/>
    </source>
</evidence>
<dbReference type="Proteomes" id="UP000005753">
    <property type="component" value="Chromosome"/>
</dbReference>
<dbReference type="InterPro" id="IPR036061">
    <property type="entry name" value="CheW-like_dom_sf"/>
</dbReference>
<dbReference type="InterPro" id="IPR004105">
    <property type="entry name" value="CheA-like_dim"/>
</dbReference>
<sequence length="726" mass="79212">MDNVMEGMLETYLFETNDLLDRLDEMLVADEKEGEMSTDDVNEIFRIMHTIKGSSAMMEFTSISVIAHKMEDLFFYIRDKGIDSLDATEKRDLFNLLFRSEDNLRSEISKVENGEPLEENVDALSKIIVDFLAQLSSGVKKPAESASEADAAPSGAEAAEASGSESPAPSNVDLVNAQLSGLPNDKDASTFIHIFLEEGVGMENLRAFMIVNAVKECEIDFRFYPEDMEHNSDCAQQIIDNGFFMAFNTPEDSEKALSVLQSQGHIRSYEVQDAVSAAEPPAPAPAPAPAAPAAPAEKEQAAPSAPAEAAAPSAASKAPAKKAAPVKQSLISVNLQKLDSLMDLVGEIVITESMVTSSPVLKMLPQESFDTFNKSARQLRKLTDDLQDISMSLRMVPISGIFQKMNRIVRDMKQKLNKDVRLTIIGEETEVDKTIIDSIQDPIMHIVRNSMDHGIEETKEERIAAGKDPQGELILSASHTSSEVVISISDDGYGMDSEKLLDKAESKGILTKPRSAYTPKEALGLILLPGFSTNQTVTEYSGRGVGMDVVKKNVESVGGAVKIDSELGKGTTITLKIPLTMAIVDGMKVTVGKSIFTIPIANISQSFKVNRDEIILDETGHEMIERMGDFYPVIRLNRFYNIPSDYNDEDIEEGIFIWVEAGDKSCVLYADDLIGEQQVVVKPLPVYFNDYDLKNVGISGCTILGDGNISIILDVAGIHSAAIDNA</sequence>
<evidence type="ECO:0000256" key="11">
    <source>
        <dbReference type="ARBA" id="ARBA00022840"/>
    </source>
</evidence>
<proteinExistence type="predicted"/>
<dbReference type="SUPFAM" id="SSF47384">
    <property type="entry name" value="Homodimeric domain of signal transducing histidine kinase"/>
    <property type="match status" value="1"/>
</dbReference>
<comment type="catalytic activity">
    <reaction evidence="1">
        <text>ATP + protein L-histidine = ADP + protein N-phospho-L-histidine.</text>
        <dbReference type="EC" id="2.7.13.3"/>
    </reaction>
</comment>
<dbReference type="SUPFAM" id="SSF47226">
    <property type="entry name" value="Histidine-containing phosphotransfer domain, HPT domain"/>
    <property type="match status" value="1"/>
</dbReference>
<dbReference type="GO" id="GO:0000155">
    <property type="term" value="F:phosphorelay sensor kinase activity"/>
    <property type="evidence" value="ECO:0007669"/>
    <property type="project" value="InterPro"/>
</dbReference>
<dbReference type="OrthoDB" id="9803176at2"/>
<dbReference type="PROSITE" id="PS50894">
    <property type="entry name" value="HPT"/>
    <property type="match status" value="1"/>
</dbReference>
<dbReference type="PANTHER" id="PTHR43395">
    <property type="entry name" value="SENSOR HISTIDINE KINASE CHEA"/>
    <property type="match status" value="1"/>
</dbReference>
<evidence type="ECO:0000259" key="17">
    <source>
        <dbReference type="PROSITE" id="PS50851"/>
    </source>
</evidence>
<evidence type="ECO:0000256" key="15">
    <source>
        <dbReference type="SAM" id="MobiDB-lite"/>
    </source>
</evidence>
<dbReference type="InterPro" id="IPR003594">
    <property type="entry name" value="HATPase_dom"/>
</dbReference>
<keyword evidence="11" id="KW-0067">ATP-binding</keyword>
<dbReference type="PROSITE" id="PS50851">
    <property type="entry name" value="CHEW"/>
    <property type="match status" value="1"/>
</dbReference>
<dbReference type="InterPro" id="IPR002545">
    <property type="entry name" value="CheW-lke_dom"/>
</dbReference>
<dbReference type="PRINTS" id="PR00344">
    <property type="entry name" value="BCTRLSENSOR"/>
</dbReference>
<dbReference type="GO" id="GO:0005737">
    <property type="term" value="C:cytoplasm"/>
    <property type="evidence" value="ECO:0007669"/>
    <property type="project" value="UniProtKB-SubCell"/>
</dbReference>
<dbReference type="STRING" id="633697.EubceDRAFT1_0646"/>
<feature type="modified residue" description="Phosphohistidine" evidence="14">
    <location>
        <position position="49"/>
    </location>
</feature>
<dbReference type="HOGENOM" id="CLU_000650_3_6_9"/>
<dbReference type="FunFam" id="3.30.565.10:FF:000016">
    <property type="entry name" value="Chemotaxis protein CheA, putative"/>
    <property type="match status" value="1"/>
</dbReference>
<dbReference type="CDD" id="cd00088">
    <property type="entry name" value="HPT"/>
    <property type="match status" value="1"/>
</dbReference>
<comment type="function">
    <text evidence="13">Involved in the transmission of sensory signals from the chemoreceptors to the flagellar motors. CheA is autophosphorylated; it can transfer its phosphate group to either CheB or CheY.</text>
</comment>
<organism evidence="19 20">
    <name type="scientific">Eubacterium cellulosolvens (strain ATCC 43171 / JCM 9499 / 6)</name>
    <name type="common">Cillobacterium cellulosolvens</name>
    <dbReference type="NCBI Taxonomy" id="633697"/>
    <lineage>
        <taxon>Bacteria</taxon>
        <taxon>Bacillati</taxon>
        <taxon>Bacillota</taxon>
        <taxon>Clostridia</taxon>
        <taxon>Eubacteriales</taxon>
        <taxon>Eubacteriaceae</taxon>
        <taxon>Eubacterium</taxon>
    </lineage>
</organism>
<evidence type="ECO:0000256" key="6">
    <source>
        <dbReference type="ARBA" id="ARBA00022500"/>
    </source>
</evidence>
<evidence type="ECO:0000256" key="10">
    <source>
        <dbReference type="ARBA" id="ARBA00022777"/>
    </source>
</evidence>
<feature type="domain" description="HPt" evidence="18">
    <location>
        <begin position="1"/>
        <end position="111"/>
    </location>
</feature>
<comment type="subcellular location">
    <subcellularLocation>
        <location evidence="2">Cytoplasm</location>
    </subcellularLocation>
</comment>
<dbReference type="EMBL" id="CM001487">
    <property type="protein sequence ID" value="EIM56485.1"/>
    <property type="molecule type" value="Genomic_DNA"/>
</dbReference>
<keyword evidence="9" id="KW-0547">Nucleotide-binding</keyword>
<evidence type="ECO:0000256" key="13">
    <source>
        <dbReference type="ARBA" id="ARBA00035100"/>
    </source>
</evidence>
<dbReference type="SUPFAM" id="SSF50341">
    <property type="entry name" value="CheW-like"/>
    <property type="match status" value="1"/>
</dbReference>
<dbReference type="InterPro" id="IPR051315">
    <property type="entry name" value="Bact_Chemotaxis_CheA"/>
</dbReference>
<keyword evidence="7 14" id="KW-0597">Phosphoprotein</keyword>
<dbReference type="Pfam" id="PF01627">
    <property type="entry name" value="Hpt"/>
    <property type="match status" value="1"/>
</dbReference>
<feature type="compositionally biased region" description="Low complexity" evidence="15">
    <location>
        <begin position="144"/>
        <end position="170"/>
    </location>
</feature>
<keyword evidence="20" id="KW-1185">Reference proteome</keyword>
<dbReference type="Pfam" id="PF02518">
    <property type="entry name" value="HATPase_c"/>
    <property type="match status" value="1"/>
</dbReference>
<dbReference type="InterPro" id="IPR037006">
    <property type="entry name" value="CheA-like_homodim_sf"/>
</dbReference>
<dbReference type="EC" id="2.7.13.3" evidence="3"/>
<dbReference type="Pfam" id="PF07194">
    <property type="entry name" value="P2"/>
    <property type="match status" value="1"/>
</dbReference>
<evidence type="ECO:0000256" key="5">
    <source>
        <dbReference type="ARBA" id="ARBA00022490"/>
    </source>
</evidence>
<dbReference type="InterPro" id="IPR036641">
    <property type="entry name" value="HPT_dom_sf"/>
</dbReference>
<keyword evidence="12" id="KW-0902">Two-component regulatory system</keyword>
<gene>
    <name evidence="19" type="ORF">EubceDRAFT1_0646</name>
</gene>
<dbReference type="InterPro" id="IPR035891">
    <property type="entry name" value="CheY-binding_CheA"/>
</dbReference>
<evidence type="ECO:0000256" key="12">
    <source>
        <dbReference type="ARBA" id="ARBA00023012"/>
    </source>
</evidence>
<protein>
    <recommendedName>
        <fullName evidence="4">Chemotaxis protein CheA</fullName>
        <ecNumber evidence="3">2.7.13.3</ecNumber>
    </recommendedName>
</protein>
<dbReference type="SUPFAM" id="SSF55052">
    <property type="entry name" value="CheY-binding domain of CheA"/>
    <property type="match status" value="1"/>
</dbReference>
<evidence type="ECO:0000256" key="9">
    <source>
        <dbReference type="ARBA" id="ARBA00022741"/>
    </source>
</evidence>
<evidence type="ECO:0000256" key="2">
    <source>
        <dbReference type="ARBA" id="ARBA00004496"/>
    </source>
</evidence>
<evidence type="ECO:0000256" key="14">
    <source>
        <dbReference type="PROSITE-ProRule" id="PRU00110"/>
    </source>
</evidence>
<feature type="region of interest" description="Disordered" evidence="15">
    <location>
        <begin position="273"/>
        <end position="321"/>
    </location>
</feature>
<dbReference type="GO" id="GO:0006935">
    <property type="term" value="P:chemotaxis"/>
    <property type="evidence" value="ECO:0007669"/>
    <property type="project" value="UniProtKB-KW"/>
</dbReference>
<evidence type="ECO:0000313" key="19">
    <source>
        <dbReference type="EMBL" id="EIM56485.1"/>
    </source>
</evidence>
<evidence type="ECO:0000256" key="1">
    <source>
        <dbReference type="ARBA" id="ARBA00000085"/>
    </source>
</evidence>
<keyword evidence="6" id="KW-0145">Chemotaxis</keyword>
<reference evidence="19 20" key="2">
    <citation type="submission" date="2012-02" db="EMBL/GenBank/DDBJ databases">
        <title>Improved High-Quality Draft sequence of Eubacterium cellulosolvens 6.</title>
        <authorList>
            <consortium name="US DOE Joint Genome Institute"/>
            <person name="Lucas S."/>
            <person name="Han J."/>
            <person name="Lapidus A."/>
            <person name="Cheng J.-F."/>
            <person name="Goodwin L."/>
            <person name="Pitluck S."/>
            <person name="Peters L."/>
            <person name="Mikhailova N."/>
            <person name="Gu W."/>
            <person name="Detter J.C."/>
            <person name="Han C."/>
            <person name="Tapia R."/>
            <person name="Land M."/>
            <person name="Hauser L."/>
            <person name="Kyrpides N."/>
            <person name="Ivanova N."/>
            <person name="Pagani I."/>
            <person name="Johnson E."/>
            <person name="Mukhopadhyay B."/>
            <person name="Anderson I."/>
            <person name="Woyke T."/>
        </authorList>
    </citation>
    <scope>NUCLEOTIDE SEQUENCE [LARGE SCALE GENOMIC DNA]</scope>
    <source>
        <strain evidence="19 20">6</strain>
    </source>
</reference>
<dbReference type="SMART" id="SM01231">
    <property type="entry name" value="H-kinase_dim"/>
    <property type="match status" value="1"/>
</dbReference>
<evidence type="ECO:0000256" key="7">
    <source>
        <dbReference type="ARBA" id="ARBA00022553"/>
    </source>
</evidence>
<keyword evidence="5" id="KW-0963">Cytoplasm</keyword>
<feature type="compositionally biased region" description="Low complexity" evidence="15">
    <location>
        <begin position="293"/>
        <end position="321"/>
    </location>
</feature>
<dbReference type="eggNOG" id="COG0643">
    <property type="taxonomic scope" value="Bacteria"/>
</dbReference>
<dbReference type="Gene3D" id="1.20.120.160">
    <property type="entry name" value="HPT domain"/>
    <property type="match status" value="1"/>
</dbReference>
<dbReference type="InterPro" id="IPR008207">
    <property type="entry name" value="Sig_transdc_His_kin_Hpt_dom"/>
</dbReference>